<feature type="domain" description="SnoaL-like" evidence="10">
    <location>
        <begin position="267"/>
        <end position="342"/>
    </location>
</feature>
<dbReference type="CDD" id="cd06171">
    <property type="entry name" value="Sigma70_r4"/>
    <property type="match status" value="1"/>
</dbReference>
<accession>A0ABY3V4F4</accession>
<evidence type="ECO:0000259" key="8">
    <source>
        <dbReference type="Pfam" id="PF04542"/>
    </source>
</evidence>
<dbReference type="EMBL" id="CP092429">
    <property type="protein sequence ID" value="ULP51196.1"/>
    <property type="molecule type" value="Genomic_DNA"/>
</dbReference>
<name>A0ABY3V4F4_MYCUL</name>
<evidence type="ECO:0000256" key="3">
    <source>
        <dbReference type="ARBA" id="ARBA00023015"/>
    </source>
</evidence>
<dbReference type="RefSeq" id="WP_156091297.1">
    <property type="nucleotide sequence ID" value="NZ_CP085200.1"/>
</dbReference>
<evidence type="ECO:0000256" key="6">
    <source>
        <dbReference type="ARBA" id="ARBA00023163"/>
    </source>
</evidence>
<dbReference type="Pfam" id="PF04542">
    <property type="entry name" value="Sigma70_r2"/>
    <property type="match status" value="1"/>
</dbReference>
<dbReference type="InterPro" id="IPR014284">
    <property type="entry name" value="RNA_pol_sigma-70_dom"/>
</dbReference>
<evidence type="ECO:0000313" key="12">
    <source>
        <dbReference type="Proteomes" id="UP001055253"/>
    </source>
</evidence>
<dbReference type="PANTHER" id="PTHR43133:SF65">
    <property type="entry name" value="ECF RNA POLYMERASE SIGMA FACTOR SIGG"/>
    <property type="match status" value="1"/>
</dbReference>
<evidence type="ECO:0000256" key="4">
    <source>
        <dbReference type="ARBA" id="ARBA00023082"/>
    </source>
</evidence>
<dbReference type="SUPFAM" id="SSF54427">
    <property type="entry name" value="NTF2-like"/>
    <property type="match status" value="1"/>
</dbReference>
<evidence type="ECO:0000256" key="1">
    <source>
        <dbReference type="ARBA" id="ARBA00010641"/>
    </source>
</evidence>
<dbReference type="InterPro" id="IPR000838">
    <property type="entry name" value="RNA_pol_sigma70_ECF_CS"/>
</dbReference>
<reference evidence="11" key="1">
    <citation type="submission" date="2022-08" db="EMBL/GenBank/DDBJ databases">
        <title>Whole genome sequencing of non-tuberculosis mycobacteria type-strains.</title>
        <authorList>
            <person name="Igarashi Y."/>
            <person name="Osugi A."/>
            <person name="Mitarai S."/>
        </authorList>
    </citation>
    <scope>NUCLEOTIDE SEQUENCE</scope>
    <source>
        <strain evidence="11">ATCC 19423</strain>
    </source>
</reference>
<dbReference type="InterPro" id="IPR014305">
    <property type="entry name" value="RNA_pol_sigma-G_actinobac"/>
</dbReference>
<feature type="domain" description="RNA polymerase sigma factor 70 region 4 type 2" evidence="9">
    <location>
        <begin position="191"/>
        <end position="243"/>
    </location>
</feature>
<protein>
    <recommendedName>
        <fullName evidence="7">RNA polymerase sigma factor</fullName>
    </recommendedName>
</protein>
<dbReference type="Proteomes" id="UP001055253">
    <property type="component" value="Chromosome"/>
</dbReference>
<dbReference type="NCBIfam" id="NF006089">
    <property type="entry name" value="PRK08241.1"/>
    <property type="match status" value="1"/>
</dbReference>
<dbReference type="InterPro" id="IPR037401">
    <property type="entry name" value="SnoaL-like"/>
</dbReference>
<evidence type="ECO:0000256" key="5">
    <source>
        <dbReference type="ARBA" id="ARBA00023125"/>
    </source>
</evidence>
<dbReference type="InterPro" id="IPR013249">
    <property type="entry name" value="RNA_pol_sigma70_r4_t2"/>
</dbReference>
<dbReference type="Gene3D" id="3.10.450.50">
    <property type="match status" value="1"/>
</dbReference>
<dbReference type="InterPro" id="IPR032710">
    <property type="entry name" value="NTF2-like_dom_sf"/>
</dbReference>
<evidence type="ECO:0000313" key="11">
    <source>
        <dbReference type="EMBL" id="ULP51196.1"/>
    </source>
</evidence>
<dbReference type="InterPro" id="IPR007627">
    <property type="entry name" value="RNA_pol_sigma70_r2"/>
</dbReference>
<dbReference type="Pfam" id="PF12680">
    <property type="entry name" value="SnoaL_2"/>
    <property type="match status" value="1"/>
</dbReference>
<evidence type="ECO:0000256" key="2">
    <source>
        <dbReference type="ARBA" id="ARBA00011344"/>
    </source>
</evidence>
<proteinExistence type="inferred from homology"/>
<evidence type="ECO:0000259" key="9">
    <source>
        <dbReference type="Pfam" id="PF08281"/>
    </source>
</evidence>
<dbReference type="PROSITE" id="PS01063">
    <property type="entry name" value="SIGMA70_ECF"/>
    <property type="match status" value="1"/>
</dbReference>
<sequence length="381" mass="41677">MCTPPTPSKVRSVRVVFITGSVVARGLGMSATLRRLIDVSALAGNSTQNSIANFTAPTAERERPAGDEFAVHAEPYRRELLAHCYRMTGSVHDAEDLVQETLLRAWKSYHRFEGKSSLRTWLHRIATNTCLSALEGRQRRPLPTGLAASGSDPTAPLVERAEVPWLEPLPDLMADPADPSVIVGSRESVRLAFVAALQHLSPRQRAVLLLRDVLQWKAAEVAQAIGTTTVAVNSLLQRARAQLETVQPSADDGLVAPDSPEAQDLLTRYIAAFEAHDIDRLVEIFTAEAIWEMPPYAGWYQGARDIITLIHQQCPAECPGDMRLIPLVANGQPAAAMYMRAGETRVPFLLHVLDMVEGRVSHVTAFLDGSLFPKFGLPASI</sequence>
<dbReference type="Gene3D" id="1.10.10.10">
    <property type="entry name" value="Winged helix-like DNA-binding domain superfamily/Winged helix DNA-binding domain"/>
    <property type="match status" value="1"/>
</dbReference>
<keyword evidence="12" id="KW-1185">Reference proteome</keyword>
<keyword evidence="5 7" id="KW-0238">DNA-binding</keyword>
<keyword evidence="3 7" id="KW-0805">Transcription regulation</keyword>
<dbReference type="PANTHER" id="PTHR43133">
    <property type="entry name" value="RNA POLYMERASE ECF-TYPE SIGMA FACTO"/>
    <property type="match status" value="1"/>
</dbReference>
<dbReference type="Gene3D" id="1.10.1740.10">
    <property type="match status" value="1"/>
</dbReference>
<dbReference type="Pfam" id="PF08281">
    <property type="entry name" value="Sigma70_r4_2"/>
    <property type="match status" value="1"/>
</dbReference>
<dbReference type="InterPro" id="IPR039425">
    <property type="entry name" value="RNA_pol_sigma-70-like"/>
</dbReference>
<comment type="subunit">
    <text evidence="2">Interacts transiently with the RNA polymerase catalytic core formed by RpoA, RpoB, RpoC and RpoZ (2 alpha, 1 beta, 1 beta' and 1 omega subunit) to form the RNA polymerase holoenzyme that can initiate transcription.</text>
</comment>
<keyword evidence="4 7" id="KW-0731">Sigma factor</keyword>
<keyword evidence="6 7" id="KW-0804">Transcription</keyword>
<evidence type="ECO:0000256" key="7">
    <source>
        <dbReference type="RuleBase" id="RU000716"/>
    </source>
</evidence>
<comment type="similarity">
    <text evidence="1 7">Belongs to the sigma-70 factor family. ECF subfamily.</text>
</comment>
<dbReference type="NCBIfam" id="TIGR02937">
    <property type="entry name" value="sigma70-ECF"/>
    <property type="match status" value="1"/>
</dbReference>
<dbReference type="InterPro" id="IPR013325">
    <property type="entry name" value="RNA_pol_sigma_r2"/>
</dbReference>
<dbReference type="InterPro" id="IPR036388">
    <property type="entry name" value="WH-like_DNA-bd_sf"/>
</dbReference>
<dbReference type="NCBIfam" id="TIGR02960">
    <property type="entry name" value="SigX5"/>
    <property type="match status" value="1"/>
</dbReference>
<evidence type="ECO:0000259" key="10">
    <source>
        <dbReference type="Pfam" id="PF12680"/>
    </source>
</evidence>
<organism evidence="11 12">
    <name type="scientific">Mycobacterium ulcerans</name>
    <dbReference type="NCBI Taxonomy" id="1809"/>
    <lineage>
        <taxon>Bacteria</taxon>
        <taxon>Bacillati</taxon>
        <taxon>Actinomycetota</taxon>
        <taxon>Actinomycetes</taxon>
        <taxon>Mycobacteriales</taxon>
        <taxon>Mycobacteriaceae</taxon>
        <taxon>Mycobacterium</taxon>
        <taxon>Mycobacterium ulcerans group</taxon>
    </lineage>
</organism>
<feature type="domain" description="RNA polymerase sigma-70 region 2" evidence="8">
    <location>
        <begin position="74"/>
        <end position="140"/>
    </location>
</feature>
<dbReference type="InterPro" id="IPR013324">
    <property type="entry name" value="RNA_pol_sigma_r3/r4-like"/>
</dbReference>
<gene>
    <name evidence="11" type="ORF">MJO63_20665</name>
</gene>
<dbReference type="SUPFAM" id="SSF88946">
    <property type="entry name" value="Sigma2 domain of RNA polymerase sigma factors"/>
    <property type="match status" value="1"/>
</dbReference>
<dbReference type="SUPFAM" id="SSF88659">
    <property type="entry name" value="Sigma3 and sigma4 domains of RNA polymerase sigma factors"/>
    <property type="match status" value="1"/>
</dbReference>